<dbReference type="EMBL" id="AP012338">
    <property type="protein sequence ID" value="BAM03629.1"/>
    <property type="molecule type" value="Genomic_DNA"/>
</dbReference>
<accession>I0IEE1</accession>
<sequence>MRCLTLAASLSPASRSAGLAAAARNAVAAHGVESNLLDLRDHDLPLCDGGSCYAHPSVRELSDAIGAADLLLVALPIYNYGVNAAAKNLVELTGPAWTGKTVGFLCSAGGTSSHMAVMGFANTLMLDCRCLVLPRFVYAAPDAADAGGTPTAALAERIEALAAEGVRVASALAEAPAAAVPA</sequence>
<dbReference type="eggNOG" id="COG0431">
    <property type="taxonomic scope" value="Bacteria"/>
</dbReference>
<dbReference type="SUPFAM" id="SSF52218">
    <property type="entry name" value="Flavoproteins"/>
    <property type="match status" value="1"/>
</dbReference>
<dbReference type="OrthoDB" id="9814010at2"/>
<name>I0IEE1_PHYMF</name>
<dbReference type="RefSeq" id="WP_014436847.1">
    <property type="nucleotide sequence ID" value="NC_017080.1"/>
</dbReference>
<proteinExistence type="predicted"/>
<dbReference type="KEGG" id="phm:PSMK_14700"/>
<dbReference type="GO" id="GO:0016491">
    <property type="term" value="F:oxidoreductase activity"/>
    <property type="evidence" value="ECO:0007669"/>
    <property type="project" value="InterPro"/>
</dbReference>
<dbReference type="InterPro" id="IPR050712">
    <property type="entry name" value="NAD(P)H-dep_reductase"/>
</dbReference>
<dbReference type="GO" id="GO:0005829">
    <property type="term" value="C:cytosol"/>
    <property type="evidence" value="ECO:0007669"/>
    <property type="project" value="TreeGrafter"/>
</dbReference>
<evidence type="ECO:0000313" key="3">
    <source>
        <dbReference type="Proteomes" id="UP000007881"/>
    </source>
</evidence>
<evidence type="ECO:0000313" key="2">
    <source>
        <dbReference type="EMBL" id="BAM03629.1"/>
    </source>
</evidence>
<dbReference type="AlphaFoldDB" id="I0IEE1"/>
<dbReference type="Pfam" id="PF03358">
    <property type="entry name" value="FMN_red"/>
    <property type="match status" value="1"/>
</dbReference>
<dbReference type="GO" id="GO:0010181">
    <property type="term" value="F:FMN binding"/>
    <property type="evidence" value="ECO:0007669"/>
    <property type="project" value="TreeGrafter"/>
</dbReference>
<dbReference type="InterPro" id="IPR005025">
    <property type="entry name" value="FMN_Rdtase-like_dom"/>
</dbReference>
<feature type="domain" description="NADPH-dependent FMN reductase-like" evidence="1">
    <location>
        <begin position="1"/>
        <end position="143"/>
    </location>
</feature>
<evidence type="ECO:0000259" key="1">
    <source>
        <dbReference type="Pfam" id="PF03358"/>
    </source>
</evidence>
<protein>
    <submittedName>
        <fullName evidence="2">Putative flavoprotein</fullName>
    </submittedName>
</protein>
<keyword evidence="3" id="KW-1185">Reference proteome</keyword>
<gene>
    <name evidence="2" type="ordered locus">PSMK_14700</name>
</gene>
<reference evidence="2 3" key="1">
    <citation type="submission" date="2012-02" db="EMBL/GenBank/DDBJ databases">
        <title>Complete genome sequence of Phycisphaera mikurensis NBRC 102666.</title>
        <authorList>
            <person name="Ankai A."/>
            <person name="Hosoyama A."/>
            <person name="Terui Y."/>
            <person name="Sekine M."/>
            <person name="Fukai R."/>
            <person name="Kato Y."/>
            <person name="Nakamura S."/>
            <person name="Yamada-Narita S."/>
            <person name="Kawakoshi A."/>
            <person name="Fukunaga Y."/>
            <person name="Yamazaki S."/>
            <person name="Fujita N."/>
        </authorList>
    </citation>
    <scope>NUCLEOTIDE SEQUENCE [LARGE SCALE GENOMIC DNA]</scope>
    <source>
        <strain evidence="3">NBRC 102666 / KCTC 22515 / FYK2301M01</strain>
    </source>
</reference>
<dbReference type="HOGENOM" id="CLU_055322_1_2_0"/>
<dbReference type="Proteomes" id="UP000007881">
    <property type="component" value="Chromosome"/>
</dbReference>
<dbReference type="InterPro" id="IPR029039">
    <property type="entry name" value="Flavoprotein-like_sf"/>
</dbReference>
<dbReference type="Gene3D" id="3.40.50.360">
    <property type="match status" value="1"/>
</dbReference>
<dbReference type="PANTHER" id="PTHR30543">
    <property type="entry name" value="CHROMATE REDUCTASE"/>
    <property type="match status" value="1"/>
</dbReference>
<organism evidence="2 3">
    <name type="scientific">Phycisphaera mikurensis (strain NBRC 102666 / KCTC 22515 / FYK2301M01)</name>
    <dbReference type="NCBI Taxonomy" id="1142394"/>
    <lineage>
        <taxon>Bacteria</taxon>
        <taxon>Pseudomonadati</taxon>
        <taxon>Planctomycetota</taxon>
        <taxon>Phycisphaerae</taxon>
        <taxon>Phycisphaerales</taxon>
        <taxon>Phycisphaeraceae</taxon>
        <taxon>Phycisphaera</taxon>
    </lineage>
</organism>
<dbReference type="STRING" id="1142394.PSMK_14700"/>
<dbReference type="PANTHER" id="PTHR30543:SF28">
    <property type="entry name" value="NADPH-DEPENDENT FMN REDUCTASE-LIKE DOMAIN-CONTAINING PROTEIN"/>
    <property type="match status" value="1"/>
</dbReference>